<dbReference type="InterPro" id="IPR001810">
    <property type="entry name" value="F-box_dom"/>
</dbReference>
<comment type="caution">
    <text evidence="2">The sequence shown here is derived from an EMBL/GenBank/DDBJ whole genome shotgun (WGS) entry which is preliminary data.</text>
</comment>
<name>A0ABP0VDD8_9BRYO</name>
<accession>A0ABP0VDD8</accession>
<gene>
    <name evidence="2" type="ORF">CSSPJE1EN1_LOCUS26343</name>
</gene>
<protein>
    <recommendedName>
        <fullName evidence="1">F-box domain-containing protein</fullName>
    </recommendedName>
</protein>
<dbReference type="EMBL" id="CAXAQS010000282">
    <property type="protein sequence ID" value="CAK9250965.1"/>
    <property type="molecule type" value="Genomic_DNA"/>
</dbReference>
<dbReference type="Pfam" id="PF12937">
    <property type="entry name" value="F-box-like"/>
    <property type="match status" value="1"/>
</dbReference>
<evidence type="ECO:0000313" key="2">
    <source>
        <dbReference type="EMBL" id="CAK9250965.1"/>
    </source>
</evidence>
<dbReference type="Gene3D" id="1.20.1280.50">
    <property type="match status" value="1"/>
</dbReference>
<sequence length="73" mass="8461">VLSYLSVADLVRLKQVSRVWHQLASQPFLWREIKLKGVTINSWEYLARNIIEMNSSTDLDFDGIKHSAQNSNE</sequence>
<dbReference type="InterPro" id="IPR036047">
    <property type="entry name" value="F-box-like_dom_sf"/>
</dbReference>
<dbReference type="Proteomes" id="UP001497444">
    <property type="component" value="Unassembled WGS sequence"/>
</dbReference>
<feature type="non-terminal residue" evidence="2">
    <location>
        <position position="73"/>
    </location>
</feature>
<feature type="non-terminal residue" evidence="2">
    <location>
        <position position="1"/>
    </location>
</feature>
<dbReference type="PROSITE" id="PS50181">
    <property type="entry name" value="FBOX"/>
    <property type="match status" value="1"/>
</dbReference>
<keyword evidence="3" id="KW-1185">Reference proteome</keyword>
<dbReference type="SUPFAM" id="SSF81383">
    <property type="entry name" value="F-box domain"/>
    <property type="match status" value="1"/>
</dbReference>
<evidence type="ECO:0000259" key="1">
    <source>
        <dbReference type="PROSITE" id="PS50181"/>
    </source>
</evidence>
<evidence type="ECO:0000313" key="3">
    <source>
        <dbReference type="Proteomes" id="UP001497444"/>
    </source>
</evidence>
<reference evidence="2" key="1">
    <citation type="submission" date="2024-02" db="EMBL/GenBank/DDBJ databases">
        <authorList>
            <consortium name="ELIXIR-Norway"/>
            <consortium name="Elixir Norway"/>
        </authorList>
    </citation>
    <scope>NUCLEOTIDE SEQUENCE</scope>
</reference>
<proteinExistence type="predicted"/>
<organism evidence="2 3">
    <name type="scientific">Sphagnum jensenii</name>
    <dbReference type="NCBI Taxonomy" id="128206"/>
    <lineage>
        <taxon>Eukaryota</taxon>
        <taxon>Viridiplantae</taxon>
        <taxon>Streptophyta</taxon>
        <taxon>Embryophyta</taxon>
        <taxon>Bryophyta</taxon>
        <taxon>Sphagnophytina</taxon>
        <taxon>Sphagnopsida</taxon>
        <taxon>Sphagnales</taxon>
        <taxon>Sphagnaceae</taxon>
        <taxon>Sphagnum</taxon>
    </lineage>
</organism>
<feature type="domain" description="F-box" evidence="1">
    <location>
        <begin position="1"/>
        <end position="33"/>
    </location>
</feature>